<dbReference type="SMART" id="SM00256">
    <property type="entry name" value="FBOX"/>
    <property type="match status" value="1"/>
</dbReference>
<sequence>MLFFLISCFSFLLLLSQSFLKPNPTPKIKSRMHTFPFIFYQQLHKIFLLFSKKRKIFIKGFQVPIFISNSKPEIVEKTNGISLLDLPDLPLDSILEKLSPAELLSMAGVCTSLRERGKSDHLWEKHLNEKWGGIIGNYTYKEWHCQIASRRAPKFLPFKGQTSKFQFLSSLLDFFLGYKSEMKNDIKVPSLPVNSIMSLYLALESGKFWFPAQVFNRENGHVGFMLSCYDAHLSYDSTTDNFVARYPCQGRSMIEEDIKWNRIRAPSVDTPPNVLHISDCLNELKPDDHIEIQWRKNKEFPYGWWYGVVGHLDSCSGNQFNCNCHISDSVILEFKQYSSGSKWRRIMISRKDHKEVGNEEDGFYGGIRKLYKKQEIAKWQQLWPNCPLE</sequence>
<dbReference type="PANTHER" id="PTHR31482">
    <property type="entry name" value="ESTS AU081301(E20138)"/>
    <property type="match status" value="1"/>
</dbReference>
<accession>A0AAV6WWU7</accession>
<feature type="signal peptide" evidence="1">
    <location>
        <begin position="1"/>
        <end position="18"/>
    </location>
</feature>
<reference evidence="3" key="1">
    <citation type="submission" date="2019-10" db="EMBL/GenBank/DDBJ databases">
        <authorList>
            <person name="Zhang R."/>
            <person name="Pan Y."/>
            <person name="Wang J."/>
            <person name="Ma R."/>
            <person name="Yu S."/>
        </authorList>
    </citation>
    <scope>NUCLEOTIDE SEQUENCE</scope>
    <source>
        <strain evidence="3">LA-IB0</strain>
        <tissue evidence="3">Leaf</tissue>
    </source>
</reference>
<dbReference type="InterPro" id="IPR036047">
    <property type="entry name" value="F-box-like_dom_sf"/>
</dbReference>
<name>A0AAV6WWU7_9LAMI</name>
<evidence type="ECO:0000259" key="2">
    <source>
        <dbReference type="PROSITE" id="PS50181"/>
    </source>
</evidence>
<keyword evidence="1" id="KW-0732">Signal</keyword>
<proteinExistence type="predicted"/>
<feature type="chain" id="PRO_5044023405" description="F-box domain-containing protein" evidence="1">
    <location>
        <begin position="19"/>
        <end position="389"/>
    </location>
</feature>
<comment type="caution">
    <text evidence="3">The sequence shown here is derived from an EMBL/GenBank/DDBJ whole genome shotgun (WGS) entry which is preliminary data.</text>
</comment>
<feature type="domain" description="F-box" evidence="2">
    <location>
        <begin position="80"/>
        <end position="126"/>
    </location>
</feature>
<dbReference type="EMBL" id="WHWC01000012">
    <property type="protein sequence ID" value="KAG8372137.1"/>
    <property type="molecule type" value="Genomic_DNA"/>
</dbReference>
<gene>
    <name evidence="3" type="ORF">BUALT_Bualt12G0035100</name>
</gene>
<evidence type="ECO:0000313" key="4">
    <source>
        <dbReference type="Proteomes" id="UP000826271"/>
    </source>
</evidence>
<dbReference type="Proteomes" id="UP000826271">
    <property type="component" value="Unassembled WGS sequence"/>
</dbReference>
<dbReference type="SUPFAM" id="SSF81383">
    <property type="entry name" value="F-box domain"/>
    <property type="match status" value="1"/>
</dbReference>
<dbReference type="Pfam" id="PF00646">
    <property type="entry name" value="F-box"/>
    <property type="match status" value="1"/>
</dbReference>
<dbReference type="AlphaFoldDB" id="A0AAV6WWU7"/>
<dbReference type="PROSITE" id="PS50181">
    <property type="entry name" value="FBOX"/>
    <property type="match status" value="1"/>
</dbReference>
<evidence type="ECO:0000313" key="3">
    <source>
        <dbReference type="EMBL" id="KAG8372137.1"/>
    </source>
</evidence>
<keyword evidence="4" id="KW-1185">Reference proteome</keyword>
<dbReference type="InterPro" id="IPR001810">
    <property type="entry name" value="F-box_dom"/>
</dbReference>
<protein>
    <recommendedName>
        <fullName evidence="2">F-box domain-containing protein</fullName>
    </recommendedName>
</protein>
<dbReference type="PANTHER" id="PTHR31482:SF18">
    <property type="entry name" value="ESTS AU081301(E20138)"/>
    <property type="match status" value="1"/>
</dbReference>
<organism evidence="3 4">
    <name type="scientific">Buddleja alternifolia</name>
    <dbReference type="NCBI Taxonomy" id="168488"/>
    <lineage>
        <taxon>Eukaryota</taxon>
        <taxon>Viridiplantae</taxon>
        <taxon>Streptophyta</taxon>
        <taxon>Embryophyta</taxon>
        <taxon>Tracheophyta</taxon>
        <taxon>Spermatophyta</taxon>
        <taxon>Magnoliopsida</taxon>
        <taxon>eudicotyledons</taxon>
        <taxon>Gunneridae</taxon>
        <taxon>Pentapetalae</taxon>
        <taxon>asterids</taxon>
        <taxon>lamiids</taxon>
        <taxon>Lamiales</taxon>
        <taxon>Scrophulariaceae</taxon>
        <taxon>Buddlejeae</taxon>
        <taxon>Buddleja</taxon>
    </lineage>
</organism>
<evidence type="ECO:0000256" key="1">
    <source>
        <dbReference type="SAM" id="SignalP"/>
    </source>
</evidence>